<proteinExistence type="predicted"/>
<dbReference type="EMBL" id="FRAH01000036">
    <property type="protein sequence ID" value="SHK63052.1"/>
    <property type="molecule type" value="Genomic_DNA"/>
</dbReference>
<name>A0A1M6U179_9FIRM</name>
<evidence type="ECO:0000313" key="1">
    <source>
        <dbReference type="EMBL" id="SHK63052.1"/>
    </source>
</evidence>
<dbReference type="InterPro" id="IPR036593">
    <property type="entry name" value="CPE0013-like_sf"/>
</dbReference>
<dbReference type="PANTHER" id="PTHR39450">
    <property type="entry name" value="MOLYBDOPTERIN OXIDOREDUCTASE, 4FE-4S CLUSTER-BINDING SUBUNIT"/>
    <property type="match status" value="1"/>
</dbReference>
<gene>
    <name evidence="1" type="ORF">SAMN02745138_02059</name>
</gene>
<dbReference type="AlphaFoldDB" id="A0A1M6U179"/>
<dbReference type="SUPFAM" id="SSF160148">
    <property type="entry name" value="CPE0013-like"/>
    <property type="match status" value="1"/>
</dbReference>
<dbReference type="Gene3D" id="3.10.530.10">
    <property type="entry name" value="CPE0013-like"/>
    <property type="match status" value="1"/>
</dbReference>
<dbReference type="PANTHER" id="PTHR39450:SF1">
    <property type="entry name" value="DUF1667 DOMAIN-CONTAINING PROTEIN"/>
    <property type="match status" value="1"/>
</dbReference>
<evidence type="ECO:0000313" key="2">
    <source>
        <dbReference type="Proteomes" id="UP000183975"/>
    </source>
</evidence>
<protein>
    <submittedName>
        <fullName evidence="1">CxxC motif-containing protein</fullName>
    </submittedName>
</protein>
<sequence>MGLYEWREDQYNEYVKGLLTERNMLMKKEQLICRGCGNGCFLEAVHDGDALIELAGNSCDGGRRYATEQLLRNYLQTVLPTVDGREVQVISREKVSQPIRLRCLKALEGIVLETPVIKGEMVLCDAADTGVDIVAAENLF</sequence>
<reference evidence="1 2" key="1">
    <citation type="submission" date="2016-11" db="EMBL/GenBank/DDBJ databases">
        <authorList>
            <person name="Jaros S."/>
            <person name="Januszkiewicz K."/>
            <person name="Wedrychowicz H."/>
        </authorList>
    </citation>
    <scope>NUCLEOTIDE SEQUENCE [LARGE SCALE GENOMIC DNA]</scope>
    <source>
        <strain evidence="1 2">DSM 14214</strain>
    </source>
</reference>
<dbReference type="InterPro" id="IPR012460">
    <property type="entry name" value="DUF1667"/>
</dbReference>
<organism evidence="1 2">
    <name type="scientific">Anaerotignum lactatifermentans DSM 14214</name>
    <dbReference type="NCBI Taxonomy" id="1121323"/>
    <lineage>
        <taxon>Bacteria</taxon>
        <taxon>Bacillati</taxon>
        <taxon>Bacillota</taxon>
        <taxon>Clostridia</taxon>
        <taxon>Lachnospirales</taxon>
        <taxon>Anaerotignaceae</taxon>
        <taxon>Anaerotignum</taxon>
    </lineage>
</organism>
<dbReference type="Proteomes" id="UP000183975">
    <property type="component" value="Unassembled WGS sequence"/>
</dbReference>
<accession>A0A1M6U179</accession>
<dbReference type="Pfam" id="PF07892">
    <property type="entry name" value="DUF1667"/>
    <property type="match status" value="1"/>
</dbReference>
<keyword evidence="2" id="KW-1185">Reference proteome</keyword>